<reference evidence="1 2" key="1">
    <citation type="journal article" date="2019" name="Sci. Rep.">
        <title>Orb-weaving spider Araneus ventricosus genome elucidates the spidroin gene catalogue.</title>
        <authorList>
            <person name="Kono N."/>
            <person name="Nakamura H."/>
            <person name="Ohtoshi R."/>
            <person name="Moran D.A.P."/>
            <person name="Shinohara A."/>
            <person name="Yoshida Y."/>
            <person name="Fujiwara M."/>
            <person name="Mori M."/>
            <person name="Tomita M."/>
            <person name="Arakawa K."/>
        </authorList>
    </citation>
    <scope>NUCLEOTIDE SEQUENCE [LARGE SCALE GENOMIC DNA]</scope>
</reference>
<dbReference type="Proteomes" id="UP000499080">
    <property type="component" value="Unassembled WGS sequence"/>
</dbReference>
<sequence length="94" mass="10577">MFHFEATRELFWLEQSRKSNCGQMSIWTSVPISPVSPATPEGGLLTLDVGCYVTSDTFTADVQWNRVSNQIPSPPIAKLQRELLMLHVKIIQST</sequence>
<evidence type="ECO:0000313" key="1">
    <source>
        <dbReference type="EMBL" id="GBO34648.1"/>
    </source>
</evidence>
<accession>A0A4Y2WDK2</accession>
<dbReference type="AlphaFoldDB" id="A0A4Y2WDK2"/>
<proteinExistence type="predicted"/>
<keyword evidence="2" id="KW-1185">Reference proteome</keyword>
<protein>
    <submittedName>
        <fullName evidence="1">Uncharacterized protein</fullName>
    </submittedName>
</protein>
<gene>
    <name evidence="1" type="ORF">AVEN_189992_1</name>
</gene>
<dbReference type="EMBL" id="BGPR01058491">
    <property type="protein sequence ID" value="GBO34648.1"/>
    <property type="molecule type" value="Genomic_DNA"/>
</dbReference>
<organism evidence="1 2">
    <name type="scientific">Araneus ventricosus</name>
    <name type="common">Orbweaver spider</name>
    <name type="synonym">Epeira ventricosa</name>
    <dbReference type="NCBI Taxonomy" id="182803"/>
    <lineage>
        <taxon>Eukaryota</taxon>
        <taxon>Metazoa</taxon>
        <taxon>Ecdysozoa</taxon>
        <taxon>Arthropoda</taxon>
        <taxon>Chelicerata</taxon>
        <taxon>Arachnida</taxon>
        <taxon>Araneae</taxon>
        <taxon>Araneomorphae</taxon>
        <taxon>Entelegynae</taxon>
        <taxon>Araneoidea</taxon>
        <taxon>Araneidae</taxon>
        <taxon>Araneus</taxon>
    </lineage>
</organism>
<evidence type="ECO:0000313" key="2">
    <source>
        <dbReference type="Proteomes" id="UP000499080"/>
    </source>
</evidence>
<comment type="caution">
    <text evidence="1">The sequence shown here is derived from an EMBL/GenBank/DDBJ whole genome shotgun (WGS) entry which is preliminary data.</text>
</comment>
<name>A0A4Y2WDK2_ARAVE</name>